<dbReference type="SUPFAM" id="SSF81469">
    <property type="entry name" value="Bacterial aa3 type cytochrome c oxidase subunit IV"/>
    <property type="match status" value="1"/>
</dbReference>
<dbReference type="STRING" id="1280941.HY2_00735"/>
<reference evidence="2 3" key="1">
    <citation type="submission" date="2013-04" db="EMBL/GenBank/DDBJ databases">
        <title>Hyphomonas sp. T24B3 Genome Sequencing.</title>
        <authorList>
            <person name="Lai Q."/>
            <person name="Shao Z."/>
        </authorList>
    </citation>
    <scope>NUCLEOTIDE SEQUENCE [LARGE SCALE GENOMIC DNA]</scope>
    <source>
        <strain evidence="2 3">T24B3</strain>
    </source>
</reference>
<dbReference type="Pfam" id="PF07835">
    <property type="entry name" value="COX4_pro_2"/>
    <property type="match status" value="1"/>
</dbReference>
<proteinExistence type="predicted"/>
<dbReference type="InterPro" id="IPR036596">
    <property type="entry name" value="Cyt-C_aa3_sf"/>
</dbReference>
<dbReference type="Proteomes" id="UP000249123">
    <property type="component" value="Unassembled WGS sequence"/>
</dbReference>
<dbReference type="eggNOG" id="ENOG5031BFP">
    <property type="taxonomic scope" value="Bacteria"/>
</dbReference>
<protein>
    <recommendedName>
        <fullName evidence="1">Cytochrome c oxidase subunit IV bacterial aa3 type domain-containing protein</fullName>
    </recommendedName>
</protein>
<dbReference type="AlphaFoldDB" id="A0A062U8Y4"/>
<dbReference type="OrthoDB" id="7691500at2"/>
<dbReference type="EMBL" id="AWFB01000001">
    <property type="protein sequence ID" value="RAN36057.1"/>
    <property type="molecule type" value="Genomic_DNA"/>
</dbReference>
<accession>A0A328K0Y3</accession>
<sequence>MAASEYHRGEMDITDQKSTWDGFITGSTWGGLIVIMMVGYAVLAIAIGINWIISLGLMAIVGVAAGLLLNLGGRWMATVVMLIVTALIVQFFIWLFGVMI</sequence>
<evidence type="ECO:0000259" key="1">
    <source>
        <dbReference type="Pfam" id="PF07835"/>
    </source>
</evidence>
<dbReference type="Gene3D" id="1.20.5.160">
    <property type="entry name" value="Bacterial aa3 type cytochrome c oxidase subunit IV"/>
    <property type="match status" value="1"/>
</dbReference>
<evidence type="ECO:0000313" key="3">
    <source>
        <dbReference type="Proteomes" id="UP000249123"/>
    </source>
</evidence>
<accession>A0A062U8Y4</accession>
<keyword evidence="3" id="KW-1185">Reference proteome</keyword>
<evidence type="ECO:0000313" key="2">
    <source>
        <dbReference type="EMBL" id="RAN36057.1"/>
    </source>
</evidence>
<dbReference type="InterPro" id="IPR012422">
    <property type="entry name" value="Cyt_c_oxidase_su4_bac-aa3"/>
</dbReference>
<name>A0A062U8Y4_9PROT</name>
<comment type="caution">
    <text evidence="2">The sequence shown here is derived from an EMBL/GenBank/DDBJ whole genome shotgun (WGS) entry which is preliminary data.</text>
</comment>
<gene>
    <name evidence="2" type="ORF">HY3_00335</name>
</gene>
<feature type="domain" description="Cytochrome c oxidase subunit IV bacterial aa3 type" evidence="1">
    <location>
        <begin position="6"/>
        <end position="38"/>
    </location>
</feature>
<organism evidence="2 3">
    <name type="scientific">Hyphomonas pacifica</name>
    <dbReference type="NCBI Taxonomy" id="1280941"/>
    <lineage>
        <taxon>Bacteria</taxon>
        <taxon>Pseudomonadati</taxon>
        <taxon>Pseudomonadota</taxon>
        <taxon>Alphaproteobacteria</taxon>
        <taxon>Hyphomonadales</taxon>
        <taxon>Hyphomonadaceae</taxon>
        <taxon>Hyphomonas</taxon>
    </lineage>
</organism>
<dbReference type="RefSeq" id="WP_034823656.1">
    <property type="nucleotide sequence ID" value="NZ_AWFA01000001.1"/>
</dbReference>